<sequence length="187" mass="21131">MAAGAAAVGFIDAFKSVAFETYRFPASGRLEQRWLGRPIHFRMPIIGQTATEQAKLPTAWWVLAGQTEVVERLTLHGIRFEVIPRPRTLTLDHVRILDPKLKLTSEGRIPVEARLVHEDRTTTLPAGTLRVPSDQPLDLLAAVLLEPKVRIRCLHGASSMLRCSRGRASRILFSRQWQTGFWNKMSR</sequence>
<proteinExistence type="predicted"/>
<protein>
    <submittedName>
        <fullName evidence="1">Zinc carboxypeptidase family protein</fullName>
    </submittedName>
</protein>
<dbReference type="GO" id="GO:0004180">
    <property type="term" value="F:carboxypeptidase activity"/>
    <property type="evidence" value="ECO:0007669"/>
    <property type="project" value="UniProtKB-KW"/>
</dbReference>
<evidence type="ECO:0000313" key="1">
    <source>
        <dbReference type="EMBL" id="EHJ58445.1"/>
    </source>
</evidence>
<reference evidence="1 2" key="1">
    <citation type="journal article" date="2012" name="J. Bacteriol.">
        <title>Genome sequence of benzo(a)pyrene-degrading bacterium Novosphingobium pentaromativorans US6-1.</title>
        <authorList>
            <person name="Luo Y.R."/>
            <person name="Kang S.G."/>
            <person name="Kim S.J."/>
            <person name="Kim M.R."/>
            <person name="Li N."/>
            <person name="Lee J.H."/>
            <person name="Kwon K.K."/>
        </authorList>
    </citation>
    <scope>NUCLEOTIDE SEQUENCE [LARGE SCALE GENOMIC DNA]</scope>
    <source>
        <strain evidence="1 2">US6-1</strain>
    </source>
</reference>
<dbReference type="AlphaFoldDB" id="G6EJR1"/>
<organism evidence="1 2">
    <name type="scientific">Novosphingobium pentaromativorans US6-1</name>
    <dbReference type="NCBI Taxonomy" id="1088721"/>
    <lineage>
        <taxon>Bacteria</taxon>
        <taxon>Pseudomonadati</taxon>
        <taxon>Pseudomonadota</taxon>
        <taxon>Alphaproteobacteria</taxon>
        <taxon>Sphingomonadales</taxon>
        <taxon>Sphingomonadaceae</taxon>
        <taxon>Novosphingobium</taxon>
    </lineage>
</organism>
<dbReference type="Proteomes" id="UP000004030">
    <property type="component" value="Unassembled WGS sequence"/>
</dbReference>
<accession>G6EJR1</accession>
<dbReference type="eggNOG" id="COG2866">
    <property type="taxonomic scope" value="Bacteria"/>
</dbReference>
<dbReference type="RefSeq" id="WP_007015489.1">
    <property type="nucleotide sequence ID" value="NZ_CP009293.1"/>
</dbReference>
<dbReference type="EMBL" id="AGFM01000080">
    <property type="protein sequence ID" value="EHJ58445.1"/>
    <property type="molecule type" value="Genomic_DNA"/>
</dbReference>
<comment type="caution">
    <text evidence="1">The sequence shown here is derived from an EMBL/GenBank/DDBJ whole genome shotgun (WGS) entry which is preliminary data.</text>
</comment>
<name>G6EJR1_9SPHN</name>
<keyword evidence="1" id="KW-0378">Hydrolase</keyword>
<dbReference type="PATRIC" id="fig|1088721.3.peg.4502"/>
<evidence type="ECO:0000313" key="2">
    <source>
        <dbReference type="Proteomes" id="UP000004030"/>
    </source>
</evidence>
<keyword evidence="1" id="KW-0121">Carboxypeptidase</keyword>
<gene>
    <name evidence="1" type="ORF">NSU_4582</name>
</gene>
<keyword evidence="2" id="KW-1185">Reference proteome</keyword>
<keyword evidence="1" id="KW-0645">Protease</keyword>